<keyword evidence="2" id="KW-0378">Hydrolase</keyword>
<evidence type="ECO:0000259" key="1">
    <source>
        <dbReference type="Pfam" id="PF07486"/>
    </source>
</evidence>
<dbReference type="GO" id="GO:0016787">
    <property type="term" value="F:hydrolase activity"/>
    <property type="evidence" value="ECO:0007669"/>
    <property type="project" value="UniProtKB-KW"/>
</dbReference>
<dbReference type="InterPro" id="IPR042047">
    <property type="entry name" value="SleB_dom1"/>
</dbReference>
<evidence type="ECO:0000313" key="3">
    <source>
        <dbReference type="Proteomes" id="UP001240639"/>
    </source>
</evidence>
<dbReference type="EMBL" id="JAVAIM010000001">
    <property type="protein sequence ID" value="MDP4574939.1"/>
    <property type="molecule type" value="Genomic_DNA"/>
</dbReference>
<protein>
    <submittedName>
        <fullName evidence="2">Cell wall hydrolase</fullName>
    </submittedName>
</protein>
<dbReference type="RefSeq" id="WP_305932294.1">
    <property type="nucleotide sequence ID" value="NZ_JAVAIM010000001.1"/>
</dbReference>
<dbReference type="Gene3D" id="1.10.10.2520">
    <property type="entry name" value="Cell wall hydrolase SleB, domain 1"/>
    <property type="match status" value="1"/>
</dbReference>
<dbReference type="Pfam" id="PF07486">
    <property type="entry name" value="Hydrolase_2"/>
    <property type="match status" value="1"/>
</dbReference>
<keyword evidence="3" id="KW-1185">Reference proteome</keyword>
<dbReference type="InterPro" id="IPR011105">
    <property type="entry name" value="Cell_wall_hydrolase_SleB"/>
</dbReference>
<organism evidence="2 3">
    <name type="scientific">Qipengyuania profundimaris</name>
    <dbReference type="NCBI Taxonomy" id="3067652"/>
    <lineage>
        <taxon>Bacteria</taxon>
        <taxon>Pseudomonadati</taxon>
        <taxon>Pseudomonadota</taxon>
        <taxon>Alphaproteobacteria</taxon>
        <taxon>Sphingomonadales</taxon>
        <taxon>Erythrobacteraceae</taxon>
        <taxon>Qipengyuania</taxon>
    </lineage>
</organism>
<gene>
    <name evidence="2" type="ORF">Q9K02_07285</name>
</gene>
<sequence>MHSNLLMTEDREVSEKSGMLSPAVVRWSAGGAIIFAAIALVFGPAVSEDVDSAPPVDAPEDGRFPEYSGSEFALSELQHAAAVDLGDRPLVPPVAANPFSYSGTDDDRGKAAECLAYAAWYEAGNDPVGQRAVMQTVINRVNHSAYPNSVCGVVFEGSHLSTGCQFTFTCDGSIAARRPSAPALASARDRAEEALRGKVDQSIGTATHYHADYVYPYWASGLDRVAVVGPHIFYKFRGRSGSLRSRARLDGEAGFTRLAARIPQRRIRPDDTSGLAASSSHLGMEAGAEAASEEKVRPVAPGAFYIGLGDSNAAGRWAISALKTCQGRSSCQVFGYENDGAAIHNRRAALSDRQRPLFLFVRDQTSGMDVALWDCQRVSRTDPSQCLPSSAGALSKLMRERG</sequence>
<reference evidence="2 3" key="1">
    <citation type="submission" date="2023-08" db="EMBL/GenBank/DDBJ databases">
        <title>genomic of G39.</title>
        <authorList>
            <person name="Wang Y."/>
        </authorList>
    </citation>
    <scope>NUCLEOTIDE SEQUENCE [LARGE SCALE GENOMIC DNA]</scope>
    <source>
        <strain evidence="2 3">G39</strain>
    </source>
</reference>
<feature type="domain" description="Cell wall hydrolase SleB" evidence="1">
    <location>
        <begin position="126"/>
        <end position="234"/>
    </location>
</feature>
<dbReference type="Proteomes" id="UP001240639">
    <property type="component" value="Unassembled WGS sequence"/>
</dbReference>
<evidence type="ECO:0000313" key="2">
    <source>
        <dbReference type="EMBL" id="MDP4574939.1"/>
    </source>
</evidence>
<accession>A0ABT9HP69</accession>
<comment type="caution">
    <text evidence="2">The sequence shown here is derived from an EMBL/GenBank/DDBJ whole genome shotgun (WGS) entry which is preliminary data.</text>
</comment>
<name>A0ABT9HP69_9SPHN</name>
<proteinExistence type="predicted"/>